<sequence>MPTTPSPRLRSASEQWVPTNPAAPVTSTDIPGSRPRRPPRRGGRADLALPVQPTPRGREVLGGGVDERLEAEVRRRHGDEEQRPQEHGARGREAPVQLAVHRRRPLDLHLPRRGREEVVLQHPHLLRRRRRRRRALSCNPQQHAQESLVLVLVLVLFLSTSTQPYATRSTNKDKIPVPFVSNHDGIAPIPHSSTRRTNRPIDGLENFIREGKRGGPEGGQGLDVRACLRKGRRRGRGRV</sequence>
<evidence type="ECO:0000256" key="1">
    <source>
        <dbReference type="SAM" id="MobiDB-lite"/>
    </source>
</evidence>
<dbReference type="Proteomes" id="UP000006038">
    <property type="component" value="Unassembled WGS sequence"/>
</dbReference>
<dbReference type="HOGENOM" id="CLU_1162663_0_0_1"/>
<dbReference type="Gramene" id="OB02G42340.1">
    <property type="protein sequence ID" value="OB02G42340.1"/>
    <property type="gene ID" value="OB02G42340"/>
</dbReference>
<proteinExistence type="predicted"/>
<name>J3LHW7_ORYBR</name>
<feature type="region of interest" description="Disordered" evidence="1">
    <location>
        <begin position="210"/>
        <end position="239"/>
    </location>
</feature>
<evidence type="ECO:0000313" key="3">
    <source>
        <dbReference type="Proteomes" id="UP000006038"/>
    </source>
</evidence>
<protein>
    <submittedName>
        <fullName evidence="2">Uncharacterized protein</fullName>
    </submittedName>
</protein>
<dbReference type="EnsemblPlants" id="OB02G42340.1">
    <property type="protein sequence ID" value="OB02G42340.1"/>
    <property type="gene ID" value="OB02G42340"/>
</dbReference>
<reference evidence="2" key="1">
    <citation type="submission" date="2013-04" db="UniProtKB">
        <authorList>
            <consortium name="EnsemblPlants"/>
        </authorList>
    </citation>
    <scope>IDENTIFICATION</scope>
</reference>
<accession>J3LHW7</accession>
<keyword evidence="3" id="KW-1185">Reference proteome</keyword>
<organism evidence="2">
    <name type="scientific">Oryza brachyantha</name>
    <name type="common">malo sina</name>
    <dbReference type="NCBI Taxonomy" id="4533"/>
    <lineage>
        <taxon>Eukaryota</taxon>
        <taxon>Viridiplantae</taxon>
        <taxon>Streptophyta</taxon>
        <taxon>Embryophyta</taxon>
        <taxon>Tracheophyta</taxon>
        <taxon>Spermatophyta</taxon>
        <taxon>Magnoliopsida</taxon>
        <taxon>Liliopsida</taxon>
        <taxon>Poales</taxon>
        <taxon>Poaceae</taxon>
        <taxon>BOP clade</taxon>
        <taxon>Oryzoideae</taxon>
        <taxon>Oryzeae</taxon>
        <taxon>Oryzinae</taxon>
        <taxon>Oryza</taxon>
    </lineage>
</organism>
<dbReference type="AlphaFoldDB" id="J3LHW7"/>
<feature type="region of interest" description="Disordered" evidence="1">
    <location>
        <begin position="1"/>
        <end position="96"/>
    </location>
</feature>
<feature type="compositionally biased region" description="Basic and acidic residues" evidence="1">
    <location>
        <begin position="65"/>
        <end position="93"/>
    </location>
</feature>
<evidence type="ECO:0000313" key="2">
    <source>
        <dbReference type="EnsemblPlants" id="OB02G42340.1"/>
    </source>
</evidence>
<feature type="compositionally biased region" description="Basic residues" evidence="1">
    <location>
        <begin position="227"/>
        <end position="239"/>
    </location>
</feature>